<evidence type="ECO:0008006" key="2">
    <source>
        <dbReference type="Google" id="ProtNLM"/>
    </source>
</evidence>
<proteinExistence type="predicted"/>
<dbReference type="InterPro" id="IPR023214">
    <property type="entry name" value="HAD_sf"/>
</dbReference>
<protein>
    <recommendedName>
        <fullName evidence="2">FCP1 homology domain-containing protein</fullName>
    </recommendedName>
</protein>
<dbReference type="EMBL" id="LAZR01012573">
    <property type="protein sequence ID" value="KKM26124.1"/>
    <property type="molecule type" value="Genomic_DNA"/>
</dbReference>
<dbReference type="SFLD" id="SFLDG01129">
    <property type="entry name" value="C1.5:_HAD__Beta-PGM__Phosphata"/>
    <property type="match status" value="1"/>
</dbReference>
<dbReference type="Gene3D" id="3.40.50.1000">
    <property type="entry name" value="HAD superfamily/HAD-like"/>
    <property type="match status" value="1"/>
</dbReference>
<dbReference type="InterPro" id="IPR036412">
    <property type="entry name" value="HAD-like_sf"/>
</dbReference>
<dbReference type="Gene3D" id="1.10.150.240">
    <property type="entry name" value="Putative phosphatase, domain 2"/>
    <property type="match status" value="1"/>
</dbReference>
<dbReference type="AlphaFoldDB" id="A0A0F9J118"/>
<dbReference type="InterPro" id="IPR023198">
    <property type="entry name" value="PGP-like_dom2"/>
</dbReference>
<dbReference type="Pfam" id="PF13419">
    <property type="entry name" value="HAD_2"/>
    <property type="match status" value="1"/>
</dbReference>
<name>A0A0F9J118_9ZZZZ</name>
<sequence>MTLDLDSLRFDAVIFDLDGLLLDTERVGMEAGIEALASLGHSVDDEIMRSLIGLDGPAGLARLSAHLGVTLDPQATMSAWRQAMETRMTAGVPTMAHATELLDRLHALGLPNAVATNSRTQGALTKIEASALAGRFEVVVGFDLVAAGKPAPDVYLEAARRLGINPARVLVFEDSDVGTRAGLAAGMTVVQVPDQLPSRENAAHFTAETLHLGADWAGLWPARG</sequence>
<dbReference type="SUPFAM" id="SSF56784">
    <property type="entry name" value="HAD-like"/>
    <property type="match status" value="1"/>
</dbReference>
<dbReference type="NCBIfam" id="TIGR01509">
    <property type="entry name" value="HAD-SF-IA-v3"/>
    <property type="match status" value="1"/>
</dbReference>
<dbReference type="InterPro" id="IPR006439">
    <property type="entry name" value="HAD-SF_hydro_IA"/>
</dbReference>
<dbReference type="SFLD" id="SFLDS00003">
    <property type="entry name" value="Haloacid_Dehalogenase"/>
    <property type="match status" value="1"/>
</dbReference>
<dbReference type="PANTHER" id="PTHR18901:SF38">
    <property type="entry name" value="PSEUDOURIDINE-5'-PHOSPHATASE"/>
    <property type="match status" value="1"/>
</dbReference>
<evidence type="ECO:0000313" key="1">
    <source>
        <dbReference type="EMBL" id="KKM26124.1"/>
    </source>
</evidence>
<dbReference type="PANTHER" id="PTHR18901">
    <property type="entry name" value="2-DEOXYGLUCOSE-6-PHOSPHATE PHOSPHATASE 2"/>
    <property type="match status" value="1"/>
</dbReference>
<dbReference type="PRINTS" id="PR00413">
    <property type="entry name" value="HADHALOGNASE"/>
</dbReference>
<gene>
    <name evidence="1" type="ORF">LCGC14_1587950</name>
</gene>
<comment type="caution">
    <text evidence="1">The sequence shown here is derived from an EMBL/GenBank/DDBJ whole genome shotgun (WGS) entry which is preliminary data.</text>
</comment>
<reference evidence="1" key="1">
    <citation type="journal article" date="2015" name="Nature">
        <title>Complex archaea that bridge the gap between prokaryotes and eukaryotes.</title>
        <authorList>
            <person name="Spang A."/>
            <person name="Saw J.H."/>
            <person name="Jorgensen S.L."/>
            <person name="Zaremba-Niedzwiedzka K."/>
            <person name="Martijn J."/>
            <person name="Lind A.E."/>
            <person name="van Eijk R."/>
            <person name="Schleper C."/>
            <person name="Guy L."/>
            <person name="Ettema T.J."/>
        </authorList>
    </citation>
    <scope>NUCLEOTIDE SEQUENCE</scope>
</reference>
<dbReference type="InterPro" id="IPR041492">
    <property type="entry name" value="HAD_2"/>
</dbReference>
<accession>A0A0F9J118</accession>
<organism evidence="1">
    <name type="scientific">marine sediment metagenome</name>
    <dbReference type="NCBI Taxonomy" id="412755"/>
    <lineage>
        <taxon>unclassified sequences</taxon>
        <taxon>metagenomes</taxon>
        <taxon>ecological metagenomes</taxon>
    </lineage>
</organism>